<dbReference type="InterPro" id="IPR011011">
    <property type="entry name" value="Znf_FYVE_PHD"/>
</dbReference>
<evidence type="ECO:0000256" key="6">
    <source>
        <dbReference type="ARBA" id="ARBA00022853"/>
    </source>
</evidence>
<evidence type="ECO:0000256" key="7">
    <source>
        <dbReference type="ARBA" id="ARBA00023242"/>
    </source>
</evidence>
<dbReference type="InterPro" id="IPR001965">
    <property type="entry name" value="Znf_PHD"/>
</dbReference>
<sequence length="234" mass="27005">MSTIRVLSEQDQEDLAADYMDEYLLSLEYLPQDMCRNLMELRKKEIEYQDLSGRATATQSTLFQHQRYNQYSTPTPQELQYIERIRNYFIKATRAAEQKCAVANESLKLLEDHLRELDEGLLKIGIEVNDEEIDAISVPENIPHTPPPHSRIRPSRKALRTPHLRTPTPTPSSSSTSSSDSESDPIYCLCRQGSYGDMVGCDNEHCPFEWFHYECVGLTKPPVGMWFCPRCRVR</sequence>
<dbReference type="CDD" id="cd16858">
    <property type="entry name" value="ING_ING3_Yng2p"/>
    <property type="match status" value="1"/>
</dbReference>
<dbReference type="Gene3D" id="3.30.40.10">
    <property type="entry name" value="Zinc/RING finger domain, C3HC4 (zinc finger)"/>
    <property type="match status" value="1"/>
</dbReference>
<evidence type="ECO:0000313" key="15">
    <source>
        <dbReference type="Proteomes" id="UP000053201"/>
    </source>
</evidence>
<evidence type="ECO:0000256" key="4">
    <source>
        <dbReference type="ARBA" id="ARBA00022771"/>
    </source>
</evidence>
<dbReference type="RefSeq" id="XP_016612185.1">
    <property type="nucleotide sequence ID" value="XM_016749898.1"/>
</dbReference>
<keyword evidence="6 11" id="KW-0156">Chromatin regulator</keyword>
<dbReference type="InterPro" id="IPR028651">
    <property type="entry name" value="ING_fam"/>
</dbReference>
<evidence type="ECO:0000313" key="14">
    <source>
        <dbReference type="EMBL" id="KND04146.1"/>
    </source>
</evidence>
<dbReference type="STRING" id="645134.A0A0L0HS11"/>
<reference evidence="14 15" key="1">
    <citation type="submission" date="2009-08" db="EMBL/GenBank/DDBJ databases">
        <title>The Genome Sequence of Spizellomyces punctatus strain DAOM BR117.</title>
        <authorList>
            <consortium name="The Broad Institute Genome Sequencing Platform"/>
            <person name="Russ C."/>
            <person name="Cuomo C."/>
            <person name="Shea T."/>
            <person name="Young S.K."/>
            <person name="Zeng Q."/>
            <person name="Koehrsen M."/>
            <person name="Haas B."/>
            <person name="Borodovsky M."/>
            <person name="Guigo R."/>
            <person name="Alvarado L."/>
            <person name="Berlin A."/>
            <person name="Bochicchio J."/>
            <person name="Borenstein D."/>
            <person name="Chapman S."/>
            <person name="Chen Z."/>
            <person name="Engels R."/>
            <person name="Freedman E."/>
            <person name="Gellesch M."/>
            <person name="Goldberg J."/>
            <person name="Griggs A."/>
            <person name="Gujja S."/>
            <person name="Heiman D."/>
            <person name="Hepburn T."/>
            <person name="Howarth C."/>
            <person name="Jen D."/>
            <person name="Larson L."/>
            <person name="Lewis B."/>
            <person name="Mehta T."/>
            <person name="Park D."/>
            <person name="Pearson M."/>
            <person name="Roberts A."/>
            <person name="Saif S."/>
            <person name="Shenoy N."/>
            <person name="Sisk P."/>
            <person name="Stolte C."/>
            <person name="Sykes S."/>
            <person name="Thomson T."/>
            <person name="Walk T."/>
            <person name="White J."/>
            <person name="Yandava C."/>
            <person name="Burger G."/>
            <person name="Gray M.W."/>
            <person name="Holland P.W.H."/>
            <person name="King N."/>
            <person name="Lang F.B.F."/>
            <person name="Roger A.J."/>
            <person name="Ruiz-Trillo I."/>
            <person name="Lander E."/>
            <person name="Nusbaum C."/>
        </authorList>
    </citation>
    <scope>NUCLEOTIDE SEQUENCE [LARGE SCALE GENOMIC DNA]</scope>
    <source>
        <strain evidence="14 15">DAOM BR117</strain>
    </source>
</reference>
<dbReference type="GO" id="GO:0005634">
    <property type="term" value="C:nucleus"/>
    <property type="evidence" value="ECO:0007669"/>
    <property type="project" value="UniProtKB-SubCell"/>
</dbReference>
<evidence type="ECO:0000256" key="10">
    <source>
        <dbReference type="PROSITE-ProRule" id="PRU00146"/>
    </source>
</evidence>
<dbReference type="InterPro" id="IPR024610">
    <property type="entry name" value="ING_N_histone-binding"/>
</dbReference>
<accession>A0A0L0HS11</accession>
<comment type="similarity">
    <text evidence="2 11">Belongs to the ING family.</text>
</comment>
<dbReference type="OrthoDB" id="5411773at2759"/>
<dbReference type="Pfam" id="PF12998">
    <property type="entry name" value="ING"/>
    <property type="match status" value="1"/>
</dbReference>
<evidence type="ECO:0000256" key="2">
    <source>
        <dbReference type="ARBA" id="ARBA00010210"/>
    </source>
</evidence>
<evidence type="ECO:0000256" key="8">
    <source>
        <dbReference type="PIRSR" id="PIRSR628651-50"/>
    </source>
</evidence>
<dbReference type="InterPro" id="IPR019786">
    <property type="entry name" value="Zinc_finger_PHD-type_CS"/>
</dbReference>
<keyword evidence="15" id="KW-1185">Reference proteome</keyword>
<evidence type="ECO:0000256" key="12">
    <source>
        <dbReference type="SAM" id="MobiDB-lite"/>
    </source>
</evidence>
<name>A0A0L0HS11_SPIPD</name>
<dbReference type="SUPFAM" id="SSF57903">
    <property type="entry name" value="FYVE/PHD zinc finger"/>
    <property type="match status" value="1"/>
</dbReference>
<evidence type="ECO:0000256" key="1">
    <source>
        <dbReference type="ARBA" id="ARBA00004123"/>
    </source>
</evidence>
<feature type="region of interest" description="Disordered" evidence="12">
    <location>
        <begin position="137"/>
        <end position="184"/>
    </location>
</feature>
<gene>
    <name evidence="14" type="ORF">SPPG_01581</name>
</gene>
<dbReference type="VEuPathDB" id="FungiDB:SPPG_01581"/>
<dbReference type="eggNOG" id="KOG1973">
    <property type="taxonomic scope" value="Eukaryota"/>
</dbReference>
<feature type="binding site" evidence="9">
    <location>
        <position position="228"/>
    </location>
    <ligand>
        <name>Zn(2+)</name>
        <dbReference type="ChEBI" id="CHEBI:29105"/>
        <label>2</label>
    </ligand>
</feature>
<evidence type="ECO:0000256" key="3">
    <source>
        <dbReference type="ARBA" id="ARBA00022723"/>
    </source>
</evidence>
<protein>
    <recommendedName>
        <fullName evidence="11">Chromatin modification-related protein</fullName>
    </recommendedName>
</protein>
<dbReference type="OMA" id="YHETSDS"/>
<feature type="site" description="Histone H3K4me3 binding" evidence="8">
    <location>
        <position position="210"/>
    </location>
</feature>
<comment type="subunit">
    <text evidence="11">Component of an histone acetyltransferase complex. Interacts with H3K4me3 and to a lesser extent with H3K4me2.</text>
</comment>
<proteinExistence type="inferred from homology"/>
<feature type="binding site" evidence="9">
    <location>
        <position position="212"/>
    </location>
    <ligand>
        <name>Zn(2+)</name>
        <dbReference type="ChEBI" id="CHEBI:29105"/>
        <label>1</label>
    </ligand>
</feature>
<dbReference type="Proteomes" id="UP000053201">
    <property type="component" value="Unassembled WGS sequence"/>
</dbReference>
<keyword evidence="7 11" id="KW-0539">Nucleus</keyword>
<dbReference type="SMART" id="SM01408">
    <property type="entry name" value="ING"/>
    <property type="match status" value="1"/>
</dbReference>
<organism evidence="14 15">
    <name type="scientific">Spizellomyces punctatus (strain DAOM BR117)</name>
    <dbReference type="NCBI Taxonomy" id="645134"/>
    <lineage>
        <taxon>Eukaryota</taxon>
        <taxon>Fungi</taxon>
        <taxon>Fungi incertae sedis</taxon>
        <taxon>Chytridiomycota</taxon>
        <taxon>Chytridiomycota incertae sedis</taxon>
        <taxon>Chytridiomycetes</taxon>
        <taxon>Spizellomycetales</taxon>
        <taxon>Spizellomycetaceae</taxon>
        <taxon>Spizellomyces</taxon>
    </lineage>
</organism>
<dbReference type="GeneID" id="27685233"/>
<dbReference type="GO" id="GO:0006325">
    <property type="term" value="P:chromatin organization"/>
    <property type="evidence" value="ECO:0007669"/>
    <property type="project" value="UniProtKB-KW"/>
</dbReference>
<comment type="function">
    <text evidence="11">Component of an histone acetyltransferase complex.</text>
</comment>
<feature type="compositionally biased region" description="Basic residues" evidence="12">
    <location>
        <begin position="150"/>
        <end position="163"/>
    </location>
</feature>
<dbReference type="GO" id="GO:0008270">
    <property type="term" value="F:zinc ion binding"/>
    <property type="evidence" value="ECO:0007669"/>
    <property type="project" value="UniProtKB-KW"/>
</dbReference>
<feature type="binding site" evidence="9">
    <location>
        <position position="231"/>
    </location>
    <ligand>
        <name>Zn(2+)</name>
        <dbReference type="ChEBI" id="CHEBI:29105"/>
        <label>2</label>
    </ligand>
</feature>
<dbReference type="EMBL" id="KQ257451">
    <property type="protein sequence ID" value="KND04146.1"/>
    <property type="molecule type" value="Genomic_DNA"/>
</dbReference>
<feature type="site" description="Histone H3K4me3 binding" evidence="8">
    <location>
        <position position="198"/>
    </location>
</feature>
<dbReference type="InterPro" id="IPR042020">
    <property type="entry name" value="ING3_PHD"/>
</dbReference>
<feature type="binding site" evidence="9">
    <location>
        <position position="188"/>
    </location>
    <ligand>
        <name>Zn(2+)</name>
        <dbReference type="ChEBI" id="CHEBI:29105"/>
        <label>1</label>
    </ligand>
</feature>
<evidence type="ECO:0000256" key="11">
    <source>
        <dbReference type="RuleBase" id="RU361213"/>
    </source>
</evidence>
<dbReference type="InterPro" id="IPR019787">
    <property type="entry name" value="Znf_PHD-finger"/>
</dbReference>
<dbReference type="PROSITE" id="PS01359">
    <property type="entry name" value="ZF_PHD_1"/>
    <property type="match status" value="1"/>
</dbReference>
<dbReference type="Gene3D" id="6.10.140.1740">
    <property type="match status" value="1"/>
</dbReference>
<evidence type="ECO:0000256" key="9">
    <source>
        <dbReference type="PIRSR" id="PIRSR628651-51"/>
    </source>
</evidence>
<dbReference type="PROSITE" id="PS50016">
    <property type="entry name" value="ZF_PHD_2"/>
    <property type="match status" value="1"/>
</dbReference>
<feature type="binding site" evidence="9">
    <location>
        <position position="206"/>
    </location>
    <ligand>
        <name>Zn(2+)</name>
        <dbReference type="ChEBI" id="CHEBI:29105"/>
        <label>2</label>
    </ligand>
</feature>
<keyword evidence="3 9" id="KW-0479">Metal-binding</keyword>
<dbReference type="CDD" id="cd15585">
    <property type="entry name" value="PHD_ING3"/>
    <property type="match status" value="1"/>
</dbReference>
<comment type="domain">
    <text evidence="11">The PHD-type zinc finger mediates the binding to H3K4me3.</text>
</comment>
<feature type="compositionally biased region" description="Low complexity" evidence="12">
    <location>
        <begin position="171"/>
        <end position="180"/>
    </location>
</feature>
<dbReference type="SMART" id="SM00249">
    <property type="entry name" value="PHD"/>
    <property type="match status" value="1"/>
</dbReference>
<feature type="domain" description="PHD-type" evidence="13">
    <location>
        <begin position="185"/>
        <end position="234"/>
    </location>
</feature>
<feature type="binding site" evidence="9">
    <location>
        <position position="190"/>
    </location>
    <ligand>
        <name>Zn(2+)</name>
        <dbReference type="ChEBI" id="CHEBI:29105"/>
        <label>1</label>
    </ligand>
</feature>
<feature type="binding site" evidence="9">
    <location>
        <position position="201"/>
    </location>
    <ligand>
        <name>Zn(2+)</name>
        <dbReference type="ChEBI" id="CHEBI:29105"/>
        <label>2</label>
    </ligand>
</feature>
<dbReference type="PANTHER" id="PTHR10333:SF42">
    <property type="entry name" value="INHIBITOR OF GROWTH PROTEIN 5"/>
    <property type="match status" value="1"/>
</dbReference>
<feature type="site" description="Histone H3K4me3 binding" evidence="8">
    <location>
        <position position="187"/>
    </location>
</feature>
<comment type="subcellular location">
    <subcellularLocation>
        <location evidence="1 11">Nucleus</location>
    </subcellularLocation>
</comment>
<keyword evidence="4 10" id="KW-0863">Zinc-finger</keyword>
<dbReference type="InParanoid" id="A0A0L0HS11"/>
<dbReference type="PANTHER" id="PTHR10333">
    <property type="entry name" value="INHIBITOR OF GROWTH PROTEIN"/>
    <property type="match status" value="1"/>
</dbReference>
<dbReference type="InterPro" id="IPR013083">
    <property type="entry name" value="Znf_RING/FYVE/PHD"/>
</dbReference>
<feature type="binding site" evidence="9">
    <location>
        <position position="215"/>
    </location>
    <ligand>
        <name>Zn(2+)</name>
        <dbReference type="ChEBI" id="CHEBI:29105"/>
        <label>1</label>
    </ligand>
</feature>
<feature type="site" description="Histone H3K4me3 binding" evidence="8">
    <location>
        <position position="202"/>
    </location>
</feature>
<evidence type="ECO:0000259" key="13">
    <source>
        <dbReference type="PROSITE" id="PS50016"/>
    </source>
</evidence>
<evidence type="ECO:0000256" key="5">
    <source>
        <dbReference type="ARBA" id="ARBA00022833"/>
    </source>
</evidence>
<dbReference type="AlphaFoldDB" id="A0A0L0HS11"/>
<keyword evidence="5 9" id="KW-0862">Zinc</keyword>